<comment type="caution">
    <text evidence="8">The sequence shown here is derived from an EMBL/GenBank/DDBJ whole genome shotgun (WGS) entry which is preliminary data.</text>
</comment>
<protein>
    <submittedName>
        <fullName evidence="8">Peflin</fullName>
    </submittedName>
</protein>
<evidence type="ECO:0000313" key="9">
    <source>
        <dbReference type="Proteomes" id="UP001149090"/>
    </source>
</evidence>
<proteinExistence type="predicted"/>
<feature type="domain" description="EF-hand" evidence="7">
    <location>
        <begin position="172"/>
        <end position="207"/>
    </location>
</feature>
<comment type="subcellular location">
    <subcellularLocation>
        <location evidence="1">Cytoplasm</location>
    </subcellularLocation>
</comment>
<evidence type="ECO:0000259" key="7">
    <source>
        <dbReference type="PROSITE" id="PS50222"/>
    </source>
</evidence>
<evidence type="ECO:0000256" key="1">
    <source>
        <dbReference type="ARBA" id="ARBA00004496"/>
    </source>
</evidence>
<dbReference type="PROSITE" id="PS00018">
    <property type="entry name" value="EF_HAND_1"/>
    <property type="match status" value="2"/>
</dbReference>
<keyword evidence="3" id="KW-0479">Metal-binding</keyword>
<organism evidence="8 9">
    <name type="scientific">Anaeramoeba ignava</name>
    <name type="common">Anaerobic marine amoeba</name>
    <dbReference type="NCBI Taxonomy" id="1746090"/>
    <lineage>
        <taxon>Eukaryota</taxon>
        <taxon>Metamonada</taxon>
        <taxon>Anaeramoebidae</taxon>
        <taxon>Anaeramoeba</taxon>
    </lineage>
</organism>
<dbReference type="OMA" id="QGMMYQQ"/>
<keyword evidence="2" id="KW-0963">Cytoplasm</keyword>
<dbReference type="InterPro" id="IPR011992">
    <property type="entry name" value="EF-hand-dom_pair"/>
</dbReference>
<dbReference type="Gene3D" id="1.10.238.10">
    <property type="entry name" value="EF-hand"/>
    <property type="match status" value="1"/>
</dbReference>
<dbReference type="InterPro" id="IPR018247">
    <property type="entry name" value="EF_Hand_1_Ca_BS"/>
</dbReference>
<evidence type="ECO:0000256" key="2">
    <source>
        <dbReference type="ARBA" id="ARBA00022490"/>
    </source>
</evidence>
<name>A0A9Q0LPC9_ANAIG</name>
<accession>A0A9Q0LPC9</accession>
<dbReference type="InterPro" id="IPR002048">
    <property type="entry name" value="EF_hand_dom"/>
</dbReference>
<evidence type="ECO:0000313" key="8">
    <source>
        <dbReference type="EMBL" id="KAJ5075465.1"/>
    </source>
</evidence>
<sequence>MSYSSKEQKKKQKELKKQQKKYQKHLKEQQEKNQEMMYHQQKQFQNQMMQQQQQQQQMMYQQQPMMMGQQGMMYQQQPMMMGQQGMMMGGQGMMYQQQPMMNPEQMLMNQLTQWFQQVDTDHSGFIDSIELAKALSLSFEKFDAGTSDKLIRMFSKTQDSKVNFQEFVLLYKFMKLMQTSFQEHDKDHSGLLEIDELLKALHKAGFGHLKKETILAIIDKFGKKGKIHYDGYIALCIFLQLSANVFNAWDTQRKDKVELTFPTYVLLMLQSYF</sequence>
<dbReference type="OrthoDB" id="186625at2759"/>
<dbReference type="PANTHER" id="PTHR46212:SF3">
    <property type="entry name" value="GH27120P"/>
    <property type="match status" value="1"/>
</dbReference>
<dbReference type="GO" id="GO:0005737">
    <property type="term" value="C:cytoplasm"/>
    <property type="evidence" value="ECO:0007669"/>
    <property type="project" value="UniProtKB-SubCell"/>
</dbReference>
<keyword evidence="5" id="KW-0106">Calcium</keyword>
<dbReference type="PANTHER" id="PTHR46212">
    <property type="entry name" value="PEFLIN"/>
    <property type="match status" value="1"/>
</dbReference>
<feature type="region of interest" description="Disordered" evidence="6">
    <location>
        <begin position="1"/>
        <end position="33"/>
    </location>
</feature>
<dbReference type="GO" id="GO:0005509">
    <property type="term" value="F:calcium ion binding"/>
    <property type="evidence" value="ECO:0007669"/>
    <property type="project" value="InterPro"/>
</dbReference>
<evidence type="ECO:0000256" key="4">
    <source>
        <dbReference type="ARBA" id="ARBA00022737"/>
    </source>
</evidence>
<dbReference type="SMART" id="SM00054">
    <property type="entry name" value="EFh"/>
    <property type="match status" value="3"/>
</dbReference>
<dbReference type="Proteomes" id="UP001149090">
    <property type="component" value="Unassembled WGS sequence"/>
</dbReference>
<keyword evidence="4" id="KW-0677">Repeat</keyword>
<dbReference type="GO" id="GO:0048306">
    <property type="term" value="F:calcium-dependent protein binding"/>
    <property type="evidence" value="ECO:0007669"/>
    <property type="project" value="UniProtKB-ARBA"/>
</dbReference>
<evidence type="ECO:0000256" key="6">
    <source>
        <dbReference type="SAM" id="MobiDB-lite"/>
    </source>
</evidence>
<keyword evidence="9" id="KW-1185">Reference proteome</keyword>
<dbReference type="SUPFAM" id="SSF47473">
    <property type="entry name" value="EF-hand"/>
    <property type="match status" value="1"/>
</dbReference>
<evidence type="ECO:0000256" key="3">
    <source>
        <dbReference type="ARBA" id="ARBA00022723"/>
    </source>
</evidence>
<reference evidence="8" key="1">
    <citation type="submission" date="2022-10" db="EMBL/GenBank/DDBJ databases">
        <title>Novel sulphate-reducing endosymbionts in the free-living metamonad Anaeramoeba.</title>
        <authorList>
            <person name="Jerlstrom-Hultqvist J."/>
            <person name="Cepicka I."/>
            <person name="Gallot-Lavallee L."/>
            <person name="Salas-Leiva D."/>
            <person name="Curtis B.A."/>
            <person name="Zahonova K."/>
            <person name="Pipaliya S."/>
            <person name="Dacks J."/>
            <person name="Roger A.J."/>
        </authorList>
    </citation>
    <scope>NUCLEOTIDE SEQUENCE</scope>
    <source>
        <strain evidence="8">BMAN</strain>
    </source>
</reference>
<feature type="domain" description="EF-hand" evidence="7">
    <location>
        <begin position="106"/>
        <end position="141"/>
    </location>
</feature>
<dbReference type="Pfam" id="PF13499">
    <property type="entry name" value="EF-hand_7"/>
    <property type="match status" value="2"/>
</dbReference>
<dbReference type="EMBL" id="JAPDFW010000065">
    <property type="protein sequence ID" value="KAJ5075465.1"/>
    <property type="molecule type" value="Genomic_DNA"/>
</dbReference>
<gene>
    <name evidence="8" type="ORF">M0811_07435</name>
</gene>
<dbReference type="PROSITE" id="PS50222">
    <property type="entry name" value="EF_HAND_2"/>
    <property type="match status" value="2"/>
</dbReference>
<dbReference type="InterPro" id="IPR051426">
    <property type="entry name" value="Peflin/Sorcin_CaBP"/>
</dbReference>
<dbReference type="AlphaFoldDB" id="A0A9Q0LPC9"/>
<feature type="compositionally biased region" description="Basic residues" evidence="6">
    <location>
        <begin position="8"/>
        <end position="24"/>
    </location>
</feature>
<evidence type="ECO:0000256" key="5">
    <source>
        <dbReference type="ARBA" id="ARBA00022837"/>
    </source>
</evidence>